<evidence type="ECO:0008006" key="2">
    <source>
        <dbReference type="Google" id="ProtNLM"/>
    </source>
</evidence>
<dbReference type="SUPFAM" id="SSF158446">
    <property type="entry name" value="IVS-encoded protein-like"/>
    <property type="match status" value="1"/>
</dbReference>
<sequence length="63" mass="7310">MPFMFEKLDVYQKAVDFIDQITSLTEQFPRGYYFLTDQLNRAALSIATNLAEGNARFTKADRK</sequence>
<name>X1KQZ5_9ZZZZ</name>
<gene>
    <name evidence="1" type="ORF">S03H2_70695</name>
</gene>
<dbReference type="EMBL" id="BARU01047062">
    <property type="protein sequence ID" value="GAH96050.1"/>
    <property type="molecule type" value="Genomic_DNA"/>
</dbReference>
<dbReference type="Pfam" id="PF05635">
    <property type="entry name" value="23S_rRNA_IVP"/>
    <property type="match status" value="1"/>
</dbReference>
<reference evidence="1" key="1">
    <citation type="journal article" date="2014" name="Front. Microbiol.">
        <title>High frequency of phylogenetically diverse reductive dehalogenase-homologous genes in deep subseafloor sedimentary metagenomes.</title>
        <authorList>
            <person name="Kawai M."/>
            <person name="Futagami T."/>
            <person name="Toyoda A."/>
            <person name="Takaki Y."/>
            <person name="Nishi S."/>
            <person name="Hori S."/>
            <person name="Arai W."/>
            <person name="Tsubouchi T."/>
            <person name="Morono Y."/>
            <person name="Uchiyama I."/>
            <person name="Ito T."/>
            <person name="Fujiyama A."/>
            <person name="Inagaki F."/>
            <person name="Takami H."/>
        </authorList>
    </citation>
    <scope>NUCLEOTIDE SEQUENCE</scope>
    <source>
        <strain evidence="1">Expedition CK06-06</strain>
    </source>
</reference>
<dbReference type="PANTHER" id="PTHR38471:SF2">
    <property type="entry name" value="FOUR HELIX BUNDLE PROTEIN"/>
    <property type="match status" value="1"/>
</dbReference>
<dbReference type="Gene3D" id="1.20.1440.60">
    <property type="entry name" value="23S rRNA-intervening sequence"/>
    <property type="match status" value="1"/>
</dbReference>
<dbReference type="InterPro" id="IPR036583">
    <property type="entry name" value="23S_rRNA_IVS_sf"/>
</dbReference>
<dbReference type="AlphaFoldDB" id="X1KQZ5"/>
<feature type="non-terminal residue" evidence="1">
    <location>
        <position position="63"/>
    </location>
</feature>
<accession>X1KQZ5</accession>
<protein>
    <recommendedName>
        <fullName evidence="2">Four helix bundle protein</fullName>
    </recommendedName>
</protein>
<comment type="caution">
    <text evidence="1">The sequence shown here is derived from an EMBL/GenBank/DDBJ whole genome shotgun (WGS) entry which is preliminary data.</text>
</comment>
<evidence type="ECO:0000313" key="1">
    <source>
        <dbReference type="EMBL" id="GAH96050.1"/>
    </source>
</evidence>
<proteinExistence type="predicted"/>
<dbReference type="PANTHER" id="PTHR38471">
    <property type="entry name" value="FOUR HELIX BUNDLE PROTEIN"/>
    <property type="match status" value="1"/>
</dbReference>
<dbReference type="NCBIfam" id="TIGR02436">
    <property type="entry name" value="four helix bundle protein"/>
    <property type="match status" value="1"/>
</dbReference>
<dbReference type="InterPro" id="IPR012657">
    <property type="entry name" value="23S_rRNA-intervening_sequence"/>
</dbReference>
<organism evidence="1">
    <name type="scientific">marine sediment metagenome</name>
    <dbReference type="NCBI Taxonomy" id="412755"/>
    <lineage>
        <taxon>unclassified sequences</taxon>
        <taxon>metagenomes</taxon>
        <taxon>ecological metagenomes</taxon>
    </lineage>
</organism>